<evidence type="ECO:0000256" key="4">
    <source>
        <dbReference type="RuleBase" id="RU003485"/>
    </source>
</evidence>
<dbReference type="SUPFAM" id="SSF54570">
    <property type="entry name" value="Ribosomal protein S19"/>
    <property type="match status" value="1"/>
</dbReference>
<evidence type="ECO:0000256" key="2">
    <source>
        <dbReference type="ARBA" id="ARBA00022980"/>
    </source>
</evidence>
<geneLocation type="mitochondrion" evidence="5"/>
<sequence>MKLPSIQLNERRLQDLAQQLDQYAILHKLSHEIKTPVPSLNNEIVSKMNASTMYHQDIDMKSSNQVTTCVEHIQNDIPTLHVSHEVDLIVVDYVESDKALNAYHKYQQIRKRRYKVWSRSSKILKQFVGMFFEVHNGKQFIPLTVVEDMVGHRFGEFASTRKLTVHKVAKSKK</sequence>
<name>A0A2H4R8P9_9EUKA</name>
<protein>
    <submittedName>
        <fullName evidence="5">Ribosomal protein S19</fullName>
    </submittedName>
</protein>
<organism evidence="5">
    <name type="scientific">Picobiliphyte sp. MS584-11</name>
    <dbReference type="NCBI Taxonomy" id="1157699"/>
    <lineage>
        <taxon>Eukaryota</taxon>
        <taxon>Eukaryota incertae sedis</taxon>
        <taxon>Picozoa</taxon>
    </lineage>
</organism>
<dbReference type="GO" id="GO:0000028">
    <property type="term" value="P:ribosomal small subunit assembly"/>
    <property type="evidence" value="ECO:0007669"/>
    <property type="project" value="TreeGrafter"/>
</dbReference>
<dbReference type="Gene3D" id="3.30.860.10">
    <property type="entry name" value="30s Ribosomal Protein S19, Chain A"/>
    <property type="match status" value="1"/>
</dbReference>
<proteinExistence type="inferred from homology"/>
<evidence type="ECO:0000256" key="3">
    <source>
        <dbReference type="ARBA" id="ARBA00023274"/>
    </source>
</evidence>
<reference evidence="5" key="1">
    <citation type="journal article" date="2017" name="Curr. Biol.">
        <title>A New Lineage of Eukaryotes Illuminates Early Mitochondrial Genome Reduction.</title>
        <authorList>
            <person name="Janouskovec J."/>
            <person name="Tikhonenkov D.V."/>
            <person name="Burki F."/>
            <person name="Howe A.T."/>
            <person name="Rohwer F.L."/>
            <person name="Mylnikov A.P."/>
            <person name="Keeling P.J."/>
        </authorList>
    </citation>
    <scope>NUCLEOTIDE SEQUENCE</scope>
</reference>
<keyword evidence="3 4" id="KW-0687">Ribonucleoprotein</keyword>
<dbReference type="Pfam" id="PF00203">
    <property type="entry name" value="Ribosomal_S19"/>
    <property type="match status" value="1"/>
</dbReference>
<dbReference type="GO" id="GO:0003723">
    <property type="term" value="F:RNA binding"/>
    <property type="evidence" value="ECO:0007669"/>
    <property type="project" value="InterPro"/>
</dbReference>
<keyword evidence="2 4" id="KW-0689">Ribosomal protein</keyword>
<gene>
    <name evidence="5" type="primary">rps19</name>
</gene>
<evidence type="ECO:0000256" key="1">
    <source>
        <dbReference type="ARBA" id="ARBA00007345"/>
    </source>
</evidence>
<dbReference type="InterPro" id="IPR020934">
    <property type="entry name" value="Ribosomal_uS19_CS"/>
</dbReference>
<dbReference type="HAMAP" id="MF_00531">
    <property type="entry name" value="Ribosomal_uS19"/>
    <property type="match status" value="1"/>
</dbReference>
<dbReference type="AlphaFoldDB" id="A0A2H4R8P9"/>
<comment type="similarity">
    <text evidence="1 4">Belongs to the universal ribosomal protein uS19 family.</text>
</comment>
<dbReference type="InterPro" id="IPR002222">
    <property type="entry name" value="Ribosomal_uS19"/>
</dbReference>
<dbReference type="PROSITE" id="PS00323">
    <property type="entry name" value="RIBOSOMAL_S19"/>
    <property type="match status" value="1"/>
</dbReference>
<dbReference type="PANTHER" id="PTHR11880">
    <property type="entry name" value="RIBOSOMAL PROTEIN S19P FAMILY MEMBER"/>
    <property type="match status" value="1"/>
</dbReference>
<dbReference type="PANTHER" id="PTHR11880:SF8">
    <property type="entry name" value="SMALL RIBOSOMAL SUBUNIT PROTEIN US19M"/>
    <property type="match status" value="1"/>
</dbReference>
<dbReference type="GO" id="GO:0005763">
    <property type="term" value="C:mitochondrial small ribosomal subunit"/>
    <property type="evidence" value="ECO:0007669"/>
    <property type="project" value="TreeGrafter"/>
</dbReference>
<dbReference type="InterPro" id="IPR023575">
    <property type="entry name" value="Ribosomal_uS19_SF"/>
</dbReference>
<keyword evidence="5" id="KW-0496">Mitochondrion</keyword>
<accession>A0A2H4R8P9</accession>
<dbReference type="EMBL" id="MG202007">
    <property type="protein sequence ID" value="ATY40898.1"/>
    <property type="molecule type" value="Genomic_DNA"/>
</dbReference>
<dbReference type="GO" id="GO:0003735">
    <property type="term" value="F:structural constituent of ribosome"/>
    <property type="evidence" value="ECO:0007669"/>
    <property type="project" value="InterPro"/>
</dbReference>
<dbReference type="PRINTS" id="PR00975">
    <property type="entry name" value="RIBOSOMALS19"/>
</dbReference>
<evidence type="ECO:0000313" key="5">
    <source>
        <dbReference type="EMBL" id="ATY40898.1"/>
    </source>
</evidence>
<dbReference type="GO" id="GO:0006412">
    <property type="term" value="P:translation"/>
    <property type="evidence" value="ECO:0007669"/>
    <property type="project" value="InterPro"/>
</dbReference>